<evidence type="ECO:0000313" key="3">
    <source>
        <dbReference type="Proteomes" id="UP000322791"/>
    </source>
</evidence>
<accession>A0A5D6UX86</accession>
<proteinExistence type="predicted"/>
<organism evidence="2 3">
    <name type="scientific">Hymenobacter lutimineralis</name>
    <dbReference type="NCBI Taxonomy" id="2606448"/>
    <lineage>
        <taxon>Bacteria</taxon>
        <taxon>Pseudomonadati</taxon>
        <taxon>Bacteroidota</taxon>
        <taxon>Cytophagia</taxon>
        <taxon>Cytophagales</taxon>
        <taxon>Hymenobacteraceae</taxon>
        <taxon>Hymenobacter</taxon>
    </lineage>
</organism>
<feature type="chain" id="PRO_5023092278" evidence="1">
    <location>
        <begin position="26"/>
        <end position="126"/>
    </location>
</feature>
<comment type="caution">
    <text evidence="2">The sequence shown here is derived from an EMBL/GenBank/DDBJ whole genome shotgun (WGS) entry which is preliminary data.</text>
</comment>
<dbReference type="EMBL" id="VTHL01000014">
    <property type="protein sequence ID" value="TYZ08123.1"/>
    <property type="molecule type" value="Genomic_DNA"/>
</dbReference>
<evidence type="ECO:0000256" key="1">
    <source>
        <dbReference type="SAM" id="SignalP"/>
    </source>
</evidence>
<keyword evidence="1" id="KW-0732">Signal</keyword>
<protein>
    <submittedName>
        <fullName evidence="2">Uncharacterized protein</fullName>
    </submittedName>
</protein>
<keyword evidence="3" id="KW-1185">Reference proteome</keyword>
<dbReference type="RefSeq" id="WP_149071617.1">
    <property type="nucleotide sequence ID" value="NZ_VTHL01000014.1"/>
</dbReference>
<dbReference type="AlphaFoldDB" id="A0A5D6UX86"/>
<reference evidence="2 3" key="1">
    <citation type="submission" date="2019-08" db="EMBL/GenBank/DDBJ databases">
        <authorList>
            <person name="Seo M.-J."/>
        </authorList>
    </citation>
    <scope>NUCLEOTIDE SEQUENCE [LARGE SCALE GENOMIC DNA]</scope>
    <source>
        <strain evidence="2 3">KIGAM108</strain>
    </source>
</reference>
<name>A0A5D6UX86_9BACT</name>
<feature type="signal peptide" evidence="1">
    <location>
        <begin position="1"/>
        <end position="25"/>
    </location>
</feature>
<dbReference type="Proteomes" id="UP000322791">
    <property type="component" value="Unassembled WGS sequence"/>
</dbReference>
<gene>
    <name evidence="2" type="ORF">FY528_13860</name>
</gene>
<evidence type="ECO:0000313" key="2">
    <source>
        <dbReference type="EMBL" id="TYZ08123.1"/>
    </source>
</evidence>
<sequence length="126" mass="13958">MNTSRLSLWLSLGFLLPACVQPAHNKTVVYLLDVRGIPNVQQVGLRGRDKPLSWDQDLPLTPVGPDSSLYRTVVTTRTGYLVTEVQFTVNGEFELQQADNRRIAFGAPGDTVVYRARFNVAGSLKP</sequence>